<sequence length="126" mass="13370">MTAWGPRPSPLHEAFPLEAVSQILVSIFRASPLRCSENQRTHFWCDRLPSSCSLRQEFVKDELLQPGTARGSPSSPVCSSGLSSSGLPTARISSAGRLSTTRIPPAAVPPSAAVSAPGAEQEPEFL</sequence>
<evidence type="ECO:0000313" key="2">
    <source>
        <dbReference type="EMBL" id="KAG0570007.1"/>
    </source>
</evidence>
<dbReference type="EMBL" id="CM026427">
    <property type="protein sequence ID" value="KAG0570007.1"/>
    <property type="molecule type" value="Genomic_DNA"/>
</dbReference>
<comment type="caution">
    <text evidence="2">The sequence shown here is derived from an EMBL/GenBank/DDBJ whole genome shotgun (WGS) entry which is preliminary data.</text>
</comment>
<reference evidence="2 3" key="1">
    <citation type="submission" date="2020-06" db="EMBL/GenBank/DDBJ databases">
        <title>WGS assembly of Ceratodon purpureus strain R40.</title>
        <authorList>
            <person name="Carey S.B."/>
            <person name="Jenkins J."/>
            <person name="Shu S."/>
            <person name="Lovell J.T."/>
            <person name="Sreedasyam A."/>
            <person name="Maumus F."/>
            <person name="Tiley G.P."/>
            <person name="Fernandez-Pozo N."/>
            <person name="Barry K."/>
            <person name="Chen C."/>
            <person name="Wang M."/>
            <person name="Lipzen A."/>
            <person name="Daum C."/>
            <person name="Saski C.A."/>
            <person name="Payton A.C."/>
            <person name="Mcbreen J.C."/>
            <person name="Conrad R.E."/>
            <person name="Kollar L.M."/>
            <person name="Olsson S."/>
            <person name="Huttunen S."/>
            <person name="Landis J.B."/>
            <person name="Wickett N.J."/>
            <person name="Johnson M.G."/>
            <person name="Rensing S.A."/>
            <person name="Grimwood J."/>
            <person name="Schmutz J."/>
            <person name="Mcdaniel S.F."/>
        </authorList>
    </citation>
    <scope>NUCLEOTIDE SEQUENCE [LARGE SCALE GENOMIC DNA]</scope>
    <source>
        <strain evidence="2 3">R40</strain>
    </source>
</reference>
<name>A0A8T0HH18_CERPU</name>
<evidence type="ECO:0000256" key="1">
    <source>
        <dbReference type="SAM" id="MobiDB-lite"/>
    </source>
</evidence>
<feature type="compositionally biased region" description="Low complexity" evidence="1">
    <location>
        <begin position="71"/>
        <end position="88"/>
    </location>
</feature>
<dbReference type="AlphaFoldDB" id="A0A8T0HH18"/>
<evidence type="ECO:0000313" key="3">
    <source>
        <dbReference type="Proteomes" id="UP000822688"/>
    </source>
</evidence>
<keyword evidence="3" id="KW-1185">Reference proteome</keyword>
<organism evidence="2 3">
    <name type="scientific">Ceratodon purpureus</name>
    <name type="common">Fire moss</name>
    <name type="synonym">Dicranum purpureum</name>
    <dbReference type="NCBI Taxonomy" id="3225"/>
    <lineage>
        <taxon>Eukaryota</taxon>
        <taxon>Viridiplantae</taxon>
        <taxon>Streptophyta</taxon>
        <taxon>Embryophyta</taxon>
        <taxon>Bryophyta</taxon>
        <taxon>Bryophytina</taxon>
        <taxon>Bryopsida</taxon>
        <taxon>Dicranidae</taxon>
        <taxon>Pseudoditrichales</taxon>
        <taxon>Ditrichaceae</taxon>
        <taxon>Ceratodon</taxon>
    </lineage>
</organism>
<accession>A0A8T0HH18</accession>
<gene>
    <name evidence="2" type="ORF">KC19_6G132000</name>
</gene>
<dbReference type="Proteomes" id="UP000822688">
    <property type="component" value="Chromosome 6"/>
</dbReference>
<proteinExistence type="predicted"/>
<protein>
    <submittedName>
        <fullName evidence="2">Uncharacterized protein</fullName>
    </submittedName>
</protein>
<feature type="region of interest" description="Disordered" evidence="1">
    <location>
        <begin position="65"/>
        <end position="126"/>
    </location>
</feature>